<dbReference type="PRINTS" id="PR00260">
    <property type="entry name" value="CHEMTRNSDUCR"/>
</dbReference>
<dbReference type="InterPro" id="IPR004089">
    <property type="entry name" value="MCPsignal_dom"/>
</dbReference>
<evidence type="ECO:0000313" key="8">
    <source>
        <dbReference type="Proteomes" id="UP000887222"/>
    </source>
</evidence>
<keyword evidence="8" id="KW-1185">Reference proteome</keyword>
<dbReference type="EMBL" id="BPMK01000001">
    <property type="protein sequence ID" value="GIZ50137.1"/>
    <property type="molecule type" value="Genomic_DNA"/>
</dbReference>
<dbReference type="InterPro" id="IPR051310">
    <property type="entry name" value="MCP_chemotaxis"/>
</dbReference>
<dbReference type="Proteomes" id="UP000887222">
    <property type="component" value="Unassembled WGS sequence"/>
</dbReference>
<dbReference type="PANTHER" id="PTHR43531:SF14">
    <property type="entry name" value="METHYL-ACCEPTING CHEMOTAXIS PROTEIN I-RELATED"/>
    <property type="match status" value="1"/>
</dbReference>
<evidence type="ECO:0000256" key="1">
    <source>
        <dbReference type="ARBA" id="ARBA00022481"/>
    </source>
</evidence>
<keyword evidence="3" id="KW-0807">Transducer</keyword>
<feature type="transmembrane region" description="Helical" evidence="4">
    <location>
        <begin position="12"/>
        <end position="33"/>
    </location>
</feature>
<dbReference type="Pfam" id="PF00015">
    <property type="entry name" value="MCPsignal"/>
    <property type="match status" value="1"/>
</dbReference>
<dbReference type="RefSeq" id="WP_220806324.1">
    <property type="nucleotide sequence ID" value="NZ_BPMK01000001.1"/>
</dbReference>
<feature type="domain" description="HAMP" evidence="6">
    <location>
        <begin position="221"/>
        <end position="265"/>
    </location>
</feature>
<dbReference type="PROSITE" id="PS50885">
    <property type="entry name" value="HAMP"/>
    <property type="match status" value="1"/>
</dbReference>
<keyword evidence="1" id="KW-0488">Methylation</keyword>
<gene>
    <name evidence="7" type="ORF">NCCP691_01510</name>
</gene>
<dbReference type="SUPFAM" id="SSF58104">
    <property type="entry name" value="Methyl-accepting chemotaxis protein (MCP) signaling domain"/>
    <property type="match status" value="1"/>
</dbReference>
<evidence type="ECO:0000256" key="4">
    <source>
        <dbReference type="SAM" id="Phobius"/>
    </source>
</evidence>
<accession>A0ABQ4PZF7</accession>
<dbReference type="Gene3D" id="1.10.287.950">
    <property type="entry name" value="Methyl-accepting chemotaxis protein"/>
    <property type="match status" value="1"/>
</dbReference>
<name>A0ABQ4PZF7_9BURK</name>
<evidence type="ECO:0000313" key="7">
    <source>
        <dbReference type="EMBL" id="GIZ50137.1"/>
    </source>
</evidence>
<dbReference type="SMART" id="SM00283">
    <property type="entry name" value="MA"/>
    <property type="match status" value="1"/>
</dbReference>
<keyword evidence="4" id="KW-1133">Transmembrane helix</keyword>
<evidence type="ECO:0000256" key="3">
    <source>
        <dbReference type="PROSITE-ProRule" id="PRU00284"/>
    </source>
</evidence>
<dbReference type="InterPro" id="IPR004090">
    <property type="entry name" value="Chemotax_Me-accpt_rcpt"/>
</dbReference>
<protein>
    <submittedName>
        <fullName evidence="7">Methyl-accepting chemotaxis protein</fullName>
    </submittedName>
</protein>
<reference evidence="7 8" key="1">
    <citation type="journal article" date="2022" name="Int. J. Syst. Evol. Microbiol.">
        <title>Noviherbaspirillum aridicola sp. nov., isolated from an arid soil in Pakistan.</title>
        <authorList>
            <person name="Khan I.U."/>
            <person name="Saqib M."/>
            <person name="Amin A."/>
            <person name="Hussain F."/>
            <person name="Li L."/>
            <person name="Liu Y.H."/>
            <person name="Fang B.Z."/>
            <person name="Ahmed I."/>
            <person name="Li W.J."/>
        </authorList>
    </citation>
    <scope>NUCLEOTIDE SEQUENCE [LARGE SCALE GENOMIC DNA]</scope>
    <source>
        <strain evidence="7 8">NCCP-691</strain>
    </source>
</reference>
<feature type="domain" description="Methyl-accepting transducer" evidence="5">
    <location>
        <begin position="270"/>
        <end position="499"/>
    </location>
</feature>
<evidence type="ECO:0000259" key="5">
    <source>
        <dbReference type="PROSITE" id="PS50111"/>
    </source>
</evidence>
<comment type="caution">
    <text evidence="7">The sequence shown here is derived from an EMBL/GenBank/DDBJ whole genome shotgun (WGS) entry which is preliminary data.</text>
</comment>
<comment type="similarity">
    <text evidence="2">Belongs to the methyl-accepting chemotaxis (MCP) protein family.</text>
</comment>
<dbReference type="CDD" id="cd11386">
    <property type="entry name" value="MCP_signal"/>
    <property type="match status" value="1"/>
</dbReference>
<organism evidence="7 8">
    <name type="scientific">Noviherbaspirillum aridicola</name>
    <dbReference type="NCBI Taxonomy" id="2849687"/>
    <lineage>
        <taxon>Bacteria</taxon>
        <taxon>Pseudomonadati</taxon>
        <taxon>Pseudomonadota</taxon>
        <taxon>Betaproteobacteria</taxon>
        <taxon>Burkholderiales</taxon>
        <taxon>Oxalobacteraceae</taxon>
        <taxon>Noviherbaspirillum</taxon>
    </lineage>
</organism>
<evidence type="ECO:0000256" key="2">
    <source>
        <dbReference type="ARBA" id="ARBA00029447"/>
    </source>
</evidence>
<evidence type="ECO:0000259" key="6">
    <source>
        <dbReference type="PROSITE" id="PS50885"/>
    </source>
</evidence>
<dbReference type="InterPro" id="IPR003660">
    <property type="entry name" value="HAMP_dom"/>
</dbReference>
<proteinExistence type="inferred from homology"/>
<keyword evidence="4" id="KW-0812">Transmembrane</keyword>
<dbReference type="PROSITE" id="PS50111">
    <property type="entry name" value="CHEMOTAXIS_TRANSDUC_2"/>
    <property type="match status" value="1"/>
</dbReference>
<keyword evidence="4" id="KW-0472">Membrane</keyword>
<sequence length="521" mass="54938">MKTRLQLTLGARLGLGFGVIIFLILVLSVCSVIQTRNIEALVKEQNRVRTDKLERLYAVREALGQTGLAARNAYIFTDESEARRELDLLDQQKAAYLAALDAVTPLFAGHAEFAQARADLLTMAEELKRPRRYREAGQMEEFGRFLVAECSPLRRRIVGEIDLILRGVQQDIERDSAAAEASIERSGSIILALSALAILLAMAIAAAITRGLLRQLGGEPRDVGEIAARIAGGDLSVHIAVRNGDDTSVMHAMRGMRDSLARIVAEIRTGTDTIASASSQIASGNLDLSARTEQQASSLGETAASMDELTATVSQNADNARQADAMAGNASDVARRGGEAVEQVVRTMAAINASARKIADIIGVIDGIAFQTNILALNAAVEAARAGEQGRGFAVVAAEVRTLAQRSAGAAREIKALIGDSVEKVESGAHLADAAGKTMNDIVDSIRQVTVIMSDIAAASQEQTAGIAQVNQAIGLMDENTQQNAALVEQAAAAARAMQEQAQSLAQLVGAFRLGGAPAPA</sequence>
<dbReference type="PANTHER" id="PTHR43531">
    <property type="entry name" value="PROTEIN ICFG"/>
    <property type="match status" value="1"/>
</dbReference>
<feature type="transmembrane region" description="Helical" evidence="4">
    <location>
        <begin position="189"/>
        <end position="213"/>
    </location>
</feature>